<keyword evidence="2" id="KW-1185">Reference proteome</keyword>
<dbReference type="PANTHER" id="PTHR33872">
    <property type="entry name" value="DNA POLYMERASE EPSILON CATALYTIC SUBUNIT A"/>
    <property type="match status" value="1"/>
</dbReference>
<evidence type="ECO:0000313" key="2">
    <source>
        <dbReference type="Proteomes" id="UP000289340"/>
    </source>
</evidence>
<comment type="caution">
    <text evidence="1">The sequence shown here is derived from an EMBL/GenBank/DDBJ whole genome shotgun (WGS) entry which is preliminary data.</text>
</comment>
<dbReference type="EMBL" id="QZWG01000006">
    <property type="protein sequence ID" value="RZC05541.1"/>
    <property type="molecule type" value="Genomic_DNA"/>
</dbReference>
<accession>A0A445K3W1</accession>
<reference evidence="1 2" key="1">
    <citation type="submission" date="2018-09" db="EMBL/GenBank/DDBJ databases">
        <title>A high-quality reference genome of wild soybean provides a powerful tool to mine soybean genomes.</title>
        <authorList>
            <person name="Xie M."/>
            <person name="Chung C.Y.L."/>
            <person name="Li M.-W."/>
            <person name="Wong F.-L."/>
            <person name="Chan T.-F."/>
            <person name="Lam H.-M."/>
        </authorList>
    </citation>
    <scope>NUCLEOTIDE SEQUENCE [LARGE SCALE GENOMIC DNA]</scope>
    <source>
        <strain evidence="2">cv. W05</strain>
        <tissue evidence="1">Hypocotyl of etiolated seedlings</tissue>
    </source>
</reference>
<name>A0A445K3W1_GLYSO</name>
<dbReference type="PANTHER" id="PTHR33872:SF14">
    <property type="match status" value="1"/>
</dbReference>
<sequence length="155" mass="17378">MGSLMAGWDSLILDPESATIERNRSLTKEEIDAYWRAKKETELEHLRAISKLSETIQLLIYILMDTGQTRKCEDSENSHKSSTVTLASIKESLGMDVDQKSLEQLIKKNGWWTKSNWAFLNEPPVIEAASNEYASQFHVANLGSTKFNPGDGISA</sequence>
<proteinExistence type="predicted"/>
<evidence type="ECO:0000313" key="1">
    <source>
        <dbReference type="EMBL" id="RZC05541.1"/>
    </source>
</evidence>
<organism evidence="1 2">
    <name type="scientific">Glycine soja</name>
    <name type="common">Wild soybean</name>
    <dbReference type="NCBI Taxonomy" id="3848"/>
    <lineage>
        <taxon>Eukaryota</taxon>
        <taxon>Viridiplantae</taxon>
        <taxon>Streptophyta</taxon>
        <taxon>Embryophyta</taxon>
        <taxon>Tracheophyta</taxon>
        <taxon>Spermatophyta</taxon>
        <taxon>Magnoliopsida</taxon>
        <taxon>eudicotyledons</taxon>
        <taxon>Gunneridae</taxon>
        <taxon>Pentapetalae</taxon>
        <taxon>rosids</taxon>
        <taxon>fabids</taxon>
        <taxon>Fabales</taxon>
        <taxon>Fabaceae</taxon>
        <taxon>Papilionoideae</taxon>
        <taxon>50 kb inversion clade</taxon>
        <taxon>NPAAA clade</taxon>
        <taxon>indigoferoid/millettioid clade</taxon>
        <taxon>Phaseoleae</taxon>
        <taxon>Glycine</taxon>
        <taxon>Glycine subgen. Soja</taxon>
    </lineage>
</organism>
<dbReference type="AlphaFoldDB" id="A0A445K3W1"/>
<dbReference type="Proteomes" id="UP000289340">
    <property type="component" value="Chromosome 6"/>
</dbReference>
<gene>
    <name evidence="1" type="ORF">D0Y65_013596</name>
</gene>
<protein>
    <submittedName>
        <fullName evidence="1">Uncharacterized protein</fullName>
    </submittedName>
</protein>